<evidence type="ECO:0000313" key="2">
    <source>
        <dbReference type="Proteomes" id="UP000051568"/>
    </source>
</evidence>
<name>A0A0R2IZB4_9LACO</name>
<dbReference type="AlphaFoldDB" id="A0A0R2IZB4"/>
<dbReference type="PATRIC" id="fig|319652.3.peg.253"/>
<comment type="caution">
    <text evidence="1">The sequence shown here is derived from an EMBL/GenBank/DDBJ whole genome shotgun (WGS) entry which is preliminary data.</text>
</comment>
<dbReference type="Proteomes" id="UP000051568">
    <property type="component" value="Unassembled WGS sequence"/>
</dbReference>
<evidence type="ECO:0008006" key="3">
    <source>
        <dbReference type="Google" id="ProtNLM"/>
    </source>
</evidence>
<organism evidence="1 2">
    <name type="scientific">Pediococcus cellicola</name>
    <dbReference type="NCBI Taxonomy" id="319652"/>
    <lineage>
        <taxon>Bacteria</taxon>
        <taxon>Bacillati</taxon>
        <taxon>Bacillota</taxon>
        <taxon>Bacilli</taxon>
        <taxon>Lactobacillales</taxon>
        <taxon>Lactobacillaceae</taxon>
        <taxon>Pediococcus</taxon>
    </lineage>
</organism>
<protein>
    <recommendedName>
        <fullName evidence="3">Lipoprotein</fullName>
    </recommendedName>
</protein>
<dbReference type="EMBL" id="JQBR01000001">
    <property type="protein sequence ID" value="KRN67708.1"/>
    <property type="molecule type" value="Genomic_DNA"/>
</dbReference>
<sequence>MKEVDEMKKKIYWLIPFLIFGLFLTGCSRNKVYGTVVISSDKYDQVQNDKKSINRLLKALERFDSEKPKTASRIYSAIDQLNEQGRKKMNKTDRKQLQGLLIDNKNSIKHIIMNAYQHHYGFDDDLSGSVSTPFFKVVRLLVNPITKQEANRKKVYNQLIKDTNAQQKLNNVGTTQ</sequence>
<keyword evidence="2" id="KW-1185">Reference proteome</keyword>
<reference evidence="1 2" key="1">
    <citation type="journal article" date="2015" name="Genome Announc.">
        <title>Expanding the biotechnology potential of lactobacilli through comparative genomics of 213 strains and associated genera.</title>
        <authorList>
            <person name="Sun Z."/>
            <person name="Harris H.M."/>
            <person name="McCann A."/>
            <person name="Guo C."/>
            <person name="Argimon S."/>
            <person name="Zhang W."/>
            <person name="Yang X."/>
            <person name="Jeffery I.B."/>
            <person name="Cooney J.C."/>
            <person name="Kagawa T.F."/>
            <person name="Liu W."/>
            <person name="Song Y."/>
            <person name="Salvetti E."/>
            <person name="Wrobel A."/>
            <person name="Rasinkangas P."/>
            <person name="Parkhill J."/>
            <person name="Rea M.C."/>
            <person name="O'Sullivan O."/>
            <person name="Ritari J."/>
            <person name="Douillard F.P."/>
            <person name="Paul Ross R."/>
            <person name="Yang R."/>
            <person name="Briner A.E."/>
            <person name="Felis G.E."/>
            <person name="de Vos W.M."/>
            <person name="Barrangou R."/>
            <person name="Klaenhammer T.R."/>
            <person name="Caufield P.W."/>
            <person name="Cui Y."/>
            <person name="Zhang H."/>
            <person name="O'Toole P.W."/>
        </authorList>
    </citation>
    <scope>NUCLEOTIDE SEQUENCE [LARGE SCALE GENOMIC DNA]</scope>
    <source>
        <strain evidence="1 2">DSM 17757</strain>
    </source>
</reference>
<accession>A0A0R2IZB4</accession>
<evidence type="ECO:0000313" key="1">
    <source>
        <dbReference type="EMBL" id="KRN67708.1"/>
    </source>
</evidence>
<dbReference type="PROSITE" id="PS51257">
    <property type="entry name" value="PROKAR_LIPOPROTEIN"/>
    <property type="match status" value="1"/>
</dbReference>
<proteinExistence type="predicted"/>
<gene>
    <name evidence="1" type="ORF">IV80_GL000251</name>
</gene>